<dbReference type="EMBL" id="JAHDVG010000464">
    <property type="protein sequence ID" value="KAH1185146.1"/>
    <property type="molecule type" value="Genomic_DNA"/>
</dbReference>
<dbReference type="AlphaFoldDB" id="A0A9D4B8Y1"/>
<organism evidence="1 2">
    <name type="scientific">Mauremys mutica</name>
    <name type="common">yellowpond turtle</name>
    <dbReference type="NCBI Taxonomy" id="74926"/>
    <lineage>
        <taxon>Eukaryota</taxon>
        <taxon>Metazoa</taxon>
        <taxon>Chordata</taxon>
        <taxon>Craniata</taxon>
        <taxon>Vertebrata</taxon>
        <taxon>Euteleostomi</taxon>
        <taxon>Archelosauria</taxon>
        <taxon>Testudinata</taxon>
        <taxon>Testudines</taxon>
        <taxon>Cryptodira</taxon>
        <taxon>Durocryptodira</taxon>
        <taxon>Testudinoidea</taxon>
        <taxon>Geoemydidae</taxon>
        <taxon>Geoemydinae</taxon>
        <taxon>Mauremys</taxon>
    </lineage>
</organism>
<accession>A0A9D4B8Y1</accession>
<proteinExistence type="predicted"/>
<gene>
    <name evidence="1" type="ORF">KIL84_013087</name>
</gene>
<keyword evidence="2" id="KW-1185">Reference proteome</keyword>
<name>A0A9D4B8Y1_9SAUR</name>
<comment type="caution">
    <text evidence="1">The sequence shown here is derived from an EMBL/GenBank/DDBJ whole genome shotgun (WGS) entry which is preliminary data.</text>
</comment>
<sequence>MARGKKQERLQLAAQHEDRLSALEQALALQFLEQEQQLKEEHRAQQNELFEHLLSLMATRVLAPAEPASGPDSMAGWPMSGWIRQLCPMQSSIWSASHMDVSVPVPQCQVLSKRGKKGKENGKAGDMQQ</sequence>
<dbReference type="Proteomes" id="UP000827986">
    <property type="component" value="Unassembled WGS sequence"/>
</dbReference>
<evidence type="ECO:0000313" key="2">
    <source>
        <dbReference type="Proteomes" id="UP000827986"/>
    </source>
</evidence>
<evidence type="ECO:0000313" key="1">
    <source>
        <dbReference type="EMBL" id="KAH1185146.1"/>
    </source>
</evidence>
<protein>
    <submittedName>
        <fullName evidence="1">Uncharacterized protein</fullName>
    </submittedName>
</protein>
<reference evidence="1" key="1">
    <citation type="submission" date="2021-09" db="EMBL/GenBank/DDBJ databases">
        <title>The genome of Mauremys mutica provides insights into the evolution of semi-aquatic lifestyle.</title>
        <authorList>
            <person name="Gong S."/>
            <person name="Gao Y."/>
        </authorList>
    </citation>
    <scope>NUCLEOTIDE SEQUENCE</scope>
    <source>
        <strain evidence="1">MM-2020</strain>
        <tissue evidence="1">Muscle</tissue>
    </source>
</reference>